<evidence type="ECO:0000313" key="8">
    <source>
        <dbReference type="RefSeq" id="XP_065665832.1"/>
    </source>
</evidence>
<dbReference type="PANTHER" id="PTHR22950">
    <property type="entry name" value="AMINO ACID TRANSPORTER"/>
    <property type="match status" value="1"/>
</dbReference>
<feature type="transmembrane region" description="Helical" evidence="5">
    <location>
        <begin position="350"/>
        <end position="367"/>
    </location>
</feature>
<reference evidence="8" key="1">
    <citation type="submission" date="2025-08" db="UniProtKB">
        <authorList>
            <consortium name="RefSeq"/>
        </authorList>
    </citation>
    <scope>IDENTIFICATION</scope>
</reference>
<dbReference type="PANTHER" id="PTHR22950:SF703">
    <property type="entry name" value="AMINO ACID TRANSPORTER TRANSMEMBRANE DOMAIN-CONTAINING PROTEIN"/>
    <property type="match status" value="1"/>
</dbReference>
<evidence type="ECO:0000256" key="1">
    <source>
        <dbReference type="ARBA" id="ARBA00004141"/>
    </source>
</evidence>
<accession>A0ABM4CV68</accession>
<feature type="transmembrane region" description="Helical" evidence="5">
    <location>
        <begin position="407"/>
        <end position="426"/>
    </location>
</feature>
<keyword evidence="2 5" id="KW-0812">Transmembrane</keyword>
<protein>
    <submittedName>
        <fullName evidence="8">Uncharacterized protein LOC101235704</fullName>
    </submittedName>
</protein>
<feature type="transmembrane region" description="Helical" evidence="5">
    <location>
        <begin position="30"/>
        <end position="54"/>
    </location>
</feature>
<feature type="transmembrane region" description="Helical" evidence="5">
    <location>
        <begin position="257"/>
        <end position="281"/>
    </location>
</feature>
<dbReference type="Proteomes" id="UP001652625">
    <property type="component" value="Chromosome 11"/>
</dbReference>
<dbReference type="Gene3D" id="1.20.1740.10">
    <property type="entry name" value="Amino acid/polyamine transporter I"/>
    <property type="match status" value="1"/>
</dbReference>
<organism evidence="7 8">
    <name type="scientific">Hydra vulgaris</name>
    <name type="common">Hydra</name>
    <name type="synonym">Hydra attenuata</name>
    <dbReference type="NCBI Taxonomy" id="6087"/>
    <lineage>
        <taxon>Eukaryota</taxon>
        <taxon>Metazoa</taxon>
        <taxon>Cnidaria</taxon>
        <taxon>Hydrozoa</taxon>
        <taxon>Hydroidolina</taxon>
        <taxon>Anthoathecata</taxon>
        <taxon>Aplanulata</taxon>
        <taxon>Hydridae</taxon>
        <taxon>Hydra</taxon>
    </lineage>
</organism>
<keyword evidence="3 5" id="KW-1133">Transmembrane helix</keyword>
<keyword evidence="4 5" id="KW-0472">Membrane</keyword>
<gene>
    <name evidence="8" type="primary">LOC101235704</name>
</gene>
<evidence type="ECO:0000259" key="6">
    <source>
        <dbReference type="Pfam" id="PF01490"/>
    </source>
</evidence>
<dbReference type="GeneID" id="101235704"/>
<comment type="subcellular location">
    <subcellularLocation>
        <location evidence="1">Membrane</location>
        <topology evidence="1">Multi-pass membrane protein</topology>
    </subcellularLocation>
</comment>
<evidence type="ECO:0000256" key="3">
    <source>
        <dbReference type="ARBA" id="ARBA00022989"/>
    </source>
</evidence>
<sequence length="440" mass="48336">MQSFLNDKDDATAQNIVNDKVVDTPPNKRGLGVAAAVFFIVGDVVGAGIITLPYTMKLVGWLGVPLFFISAMLMCLCGILLSKACLLAFSSIQNRDALRDPYPQLAEKSYGIIAKHSVTLILNLSLVFTCIVFLLLLGEVFSKVAPLPTQMVNNRNQLRIWFIVCGIVLLPLTFLGTPKDFPLIGFIATACSFVAAILIMLNLAMTSHSVGYVVPKKTSANFETILVVFGTIQFTFGGIAIFPTIQNDLQHPEKFPYAVVIGYTIVFFIYTSVALSAFIILDEKIHEDILTTFSEMPLFHTCVYFRAYVTIAQVLICGHVLCAFIMLVNPINQQMEALFDAPLHFGWQRLVIRTTIVIVIVTIAIFVPNFGPVLSLAGGSFFSILSIILPILFYCKLIDHLSFFKEILLGIIIIISVVAAVGNGYVEVINVAKVIKGTYT</sequence>
<evidence type="ECO:0000313" key="7">
    <source>
        <dbReference type="Proteomes" id="UP001652625"/>
    </source>
</evidence>
<proteinExistence type="predicted"/>
<name>A0ABM4CV68_HYDVU</name>
<dbReference type="InterPro" id="IPR013057">
    <property type="entry name" value="AA_transpt_TM"/>
</dbReference>
<feature type="transmembrane region" description="Helical" evidence="5">
    <location>
        <begin position="66"/>
        <end position="89"/>
    </location>
</feature>
<dbReference type="RefSeq" id="XP_065665832.1">
    <property type="nucleotide sequence ID" value="XM_065809760.1"/>
</dbReference>
<feature type="transmembrane region" description="Helical" evidence="5">
    <location>
        <begin position="183"/>
        <end position="205"/>
    </location>
</feature>
<feature type="transmembrane region" description="Helical" evidence="5">
    <location>
        <begin position="118"/>
        <end position="138"/>
    </location>
</feature>
<evidence type="ECO:0000256" key="2">
    <source>
        <dbReference type="ARBA" id="ARBA00022692"/>
    </source>
</evidence>
<feature type="transmembrane region" description="Helical" evidence="5">
    <location>
        <begin position="373"/>
        <end position="395"/>
    </location>
</feature>
<keyword evidence="7" id="KW-1185">Reference proteome</keyword>
<feature type="transmembrane region" description="Helical" evidence="5">
    <location>
        <begin position="158"/>
        <end position="176"/>
    </location>
</feature>
<evidence type="ECO:0000256" key="4">
    <source>
        <dbReference type="ARBA" id="ARBA00023136"/>
    </source>
</evidence>
<dbReference type="Pfam" id="PF01490">
    <property type="entry name" value="Aa_trans"/>
    <property type="match status" value="1"/>
</dbReference>
<evidence type="ECO:0000256" key="5">
    <source>
        <dbReference type="SAM" id="Phobius"/>
    </source>
</evidence>
<feature type="transmembrane region" description="Helical" evidence="5">
    <location>
        <begin position="305"/>
        <end position="329"/>
    </location>
</feature>
<feature type="domain" description="Amino acid transporter transmembrane" evidence="6">
    <location>
        <begin position="32"/>
        <end position="425"/>
    </location>
</feature>
<feature type="transmembrane region" description="Helical" evidence="5">
    <location>
        <begin position="225"/>
        <end position="245"/>
    </location>
</feature>